<name>A0A0B7BZM0_9EUPU</name>
<dbReference type="SUPFAM" id="SSF48371">
    <property type="entry name" value="ARM repeat"/>
    <property type="match status" value="1"/>
</dbReference>
<proteinExistence type="predicted"/>
<feature type="non-terminal residue" evidence="1">
    <location>
        <position position="74"/>
    </location>
</feature>
<evidence type="ECO:0008006" key="2">
    <source>
        <dbReference type="Google" id="ProtNLM"/>
    </source>
</evidence>
<evidence type="ECO:0000313" key="1">
    <source>
        <dbReference type="EMBL" id="CEK97826.1"/>
    </source>
</evidence>
<feature type="non-terminal residue" evidence="1">
    <location>
        <position position="1"/>
    </location>
</feature>
<protein>
    <recommendedName>
        <fullName evidence="2">HEAT repeat domain-containing protein</fullName>
    </recommendedName>
</protein>
<organism evidence="1">
    <name type="scientific">Arion vulgaris</name>
    <dbReference type="NCBI Taxonomy" id="1028688"/>
    <lineage>
        <taxon>Eukaryota</taxon>
        <taxon>Metazoa</taxon>
        <taxon>Spiralia</taxon>
        <taxon>Lophotrochozoa</taxon>
        <taxon>Mollusca</taxon>
        <taxon>Gastropoda</taxon>
        <taxon>Heterobranchia</taxon>
        <taxon>Euthyneura</taxon>
        <taxon>Panpulmonata</taxon>
        <taxon>Eupulmonata</taxon>
        <taxon>Stylommatophora</taxon>
        <taxon>Helicina</taxon>
        <taxon>Arionoidea</taxon>
        <taxon>Arionidae</taxon>
        <taxon>Arion</taxon>
    </lineage>
</organism>
<accession>A0A0B7BZM0</accession>
<dbReference type="Gene3D" id="1.25.10.10">
    <property type="entry name" value="Leucine-rich Repeat Variant"/>
    <property type="match status" value="1"/>
</dbReference>
<dbReference type="InterPro" id="IPR011989">
    <property type="entry name" value="ARM-like"/>
</dbReference>
<gene>
    <name evidence="1" type="primary">ORF217001</name>
</gene>
<reference evidence="1" key="1">
    <citation type="submission" date="2014-12" db="EMBL/GenBank/DDBJ databases">
        <title>Insight into the proteome of Arion vulgaris.</title>
        <authorList>
            <person name="Aradska J."/>
            <person name="Bulat T."/>
            <person name="Smidak R."/>
            <person name="Sarate P."/>
            <person name="Gangsoo J."/>
            <person name="Sialana F."/>
            <person name="Bilban M."/>
            <person name="Lubec G."/>
        </authorList>
    </citation>
    <scope>NUCLEOTIDE SEQUENCE</scope>
    <source>
        <tissue evidence="1">Skin</tissue>
    </source>
</reference>
<dbReference type="AlphaFoldDB" id="A0A0B7BZM0"/>
<dbReference type="InterPro" id="IPR016024">
    <property type="entry name" value="ARM-type_fold"/>
</dbReference>
<sequence length="74" mass="8268">DQVRKAAAVTLYTLDCPNDKAKEILREMLISESEIVRWTSAHCLAHFGECDSDVVAEVIKQILSTESAIKYEQG</sequence>
<dbReference type="EMBL" id="HACG01050955">
    <property type="protein sequence ID" value="CEK97826.1"/>
    <property type="molecule type" value="Transcribed_RNA"/>
</dbReference>